<evidence type="ECO:0000259" key="1">
    <source>
        <dbReference type="PROSITE" id="PS51186"/>
    </source>
</evidence>
<organism evidence="2 3">
    <name type="scientific">Trichomonascus ciferrii</name>
    <dbReference type="NCBI Taxonomy" id="44093"/>
    <lineage>
        <taxon>Eukaryota</taxon>
        <taxon>Fungi</taxon>
        <taxon>Dikarya</taxon>
        <taxon>Ascomycota</taxon>
        <taxon>Saccharomycotina</taxon>
        <taxon>Dipodascomycetes</taxon>
        <taxon>Dipodascales</taxon>
        <taxon>Trichomonascaceae</taxon>
        <taxon>Trichomonascus</taxon>
        <taxon>Trichomonascus ciferrii complex</taxon>
    </lineage>
</organism>
<dbReference type="GO" id="GO:0016747">
    <property type="term" value="F:acyltransferase activity, transferring groups other than amino-acyl groups"/>
    <property type="evidence" value="ECO:0007669"/>
    <property type="project" value="InterPro"/>
</dbReference>
<keyword evidence="3" id="KW-1185">Reference proteome</keyword>
<feature type="domain" description="N-acetyltransferase" evidence="1">
    <location>
        <begin position="40"/>
        <end position="217"/>
    </location>
</feature>
<dbReference type="GO" id="GO:0005634">
    <property type="term" value="C:nucleus"/>
    <property type="evidence" value="ECO:0007669"/>
    <property type="project" value="TreeGrafter"/>
</dbReference>
<evidence type="ECO:0000313" key="3">
    <source>
        <dbReference type="Proteomes" id="UP000761534"/>
    </source>
</evidence>
<evidence type="ECO:0000313" key="2">
    <source>
        <dbReference type="EMBL" id="KAA8917539.1"/>
    </source>
</evidence>
<dbReference type="PROSITE" id="PS51186">
    <property type="entry name" value="GNAT"/>
    <property type="match status" value="1"/>
</dbReference>
<dbReference type="Pfam" id="PF00583">
    <property type="entry name" value="Acetyltransf_1"/>
    <property type="match status" value="1"/>
</dbReference>
<dbReference type="Gene3D" id="3.40.630.30">
    <property type="match status" value="1"/>
</dbReference>
<dbReference type="SUPFAM" id="SSF55729">
    <property type="entry name" value="Acyl-CoA N-acyltransferases (Nat)"/>
    <property type="match status" value="1"/>
</dbReference>
<dbReference type="PANTHER" id="PTHR43138:SF2">
    <property type="entry name" value="PROTEIN SPT10"/>
    <property type="match status" value="1"/>
</dbReference>
<gene>
    <name evidence="2" type="ORF">TRICI_000322</name>
</gene>
<dbReference type="InterPro" id="IPR016181">
    <property type="entry name" value="Acyl_CoA_acyltransferase"/>
</dbReference>
<dbReference type="OrthoDB" id="10264707at2759"/>
<dbReference type="InterPro" id="IPR000182">
    <property type="entry name" value="GNAT_dom"/>
</dbReference>
<dbReference type="EMBL" id="SWFS01000028">
    <property type="protein sequence ID" value="KAA8917539.1"/>
    <property type="molecule type" value="Genomic_DNA"/>
</dbReference>
<proteinExistence type="predicted"/>
<dbReference type="InterPro" id="IPR052742">
    <property type="entry name" value="Mito_N-acetyltransferase"/>
</dbReference>
<reference evidence="2" key="1">
    <citation type="journal article" date="2019" name="G3 (Bethesda)">
        <title>Genome Assemblies of Two Rare Opportunistic Yeast Pathogens: Diutina rugosa (syn. Candida rugosa) and Trichomonascus ciferrii (syn. Candida ciferrii).</title>
        <authorList>
            <person name="Mixao V."/>
            <person name="Saus E."/>
            <person name="Hansen A.P."/>
            <person name="Lass-Florl C."/>
            <person name="Gabaldon T."/>
        </authorList>
    </citation>
    <scope>NUCLEOTIDE SEQUENCE</scope>
    <source>
        <strain evidence="2">CBS 4856</strain>
    </source>
</reference>
<dbReference type="PANTHER" id="PTHR43138">
    <property type="entry name" value="ACETYLTRANSFERASE, GNAT FAMILY"/>
    <property type="match status" value="1"/>
</dbReference>
<dbReference type="AlphaFoldDB" id="A0A642VDS5"/>
<name>A0A642VDS5_9ASCO</name>
<sequence>MTGGASDVTGTPGTLEDDFFEPLKPETVLLKDNQTVATLYPITNPDQQLAPRLLEFLCEEFNHEIFEGQTYPMETPFELDNFKHYWFGSFGTVFLLGSHLPTDDDPSIDWGQFCLGTFYVKPNYPGRCSHVCNAGFVVNTAIRGKGIGRAMAEIYLKWAPRLGYTYSIFNLVFKTNEASIKIWDSLGFDRVGLVKGAGRLKGFEKPVDAIIYGKDLI</sequence>
<protein>
    <recommendedName>
        <fullName evidence="1">N-acetyltransferase domain-containing protein</fullName>
    </recommendedName>
</protein>
<dbReference type="Proteomes" id="UP000761534">
    <property type="component" value="Unassembled WGS sequence"/>
</dbReference>
<comment type="caution">
    <text evidence="2">The sequence shown here is derived from an EMBL/GenBank/DDBJ whole genome shotgun (WGS) entry which is preliminary data.</text>
</comment>
<dbReference type="VEuPathDB" id="FungiDB:TRICI_000322"/>
<accession>A0A642VDS5</accession>